<sequence length="476" mass="50720">MDELRFVRREDQTLIVANDADQEFRLVVDDAVLSELRNLSRRERDASKVRPREIQSLIRAGKTRAQVMEITGLEASDIERYEEPVLAERRYILERAHAVPVRADAHSEADQHFGSVIAERLVSLAAEASEWASWRDEETGWMVSLEFISRDVAHRAVWAFDHRKGGLSPVTPDAVTLSKQGDVGDRLIPKLRAVGGNDGASKFDSGAFDAADLPEATDVDGAAPAADPESAAGDTAGASAPTNTPIGVGGGASTTGSPDDDIEADYARRREIDQRAIKTHETQPIDLSQTADLLDALRRRRGERDEANRAAAQADVDSLEAALEAPVSQLTDGELDERSQKLDSPAPARPVPAAEPKPSAPRSIWGASGVSGSAPPLRSADDQPSAPSGSRAAGPSDADDDDNDTAPVVRGGRPALPSIGLAARPGADTNGARPEAEDRTPGRPNSDAEKGGRKGRASIPSWDDILFGTRSDEDPN</sequence>
<reference evidence="3 4" key="1">
    <citation type="submission" date="2018-09" db="EMBL/GenBank/DDBJ databases">
        <title>Comparative genomics of Leucobacter spp.</title>
        <authorList>
            <person name="Reis A.C."/>
            <person name="Kolvenbach B.A."/>
            <person name="Corvini P.F.X."/>
            <person name="Nunes O.C."/>
        </authorList>
    </citation>
    <scope>NUCLEOTIDE SEQUENCE [LARGE SCALE GENOMIC DNA]</scope>
    <source>
        <strain evidence="3 4">L-1</strain>
    </source>
</reference>
<feature type="region of interest" description="Disordered" evidence="1">
    <location>
        <begin position="303"/>
        <end position="476"/>
    </location>
</feature>
<dbReference type="NCBIfam" id="NF040712">
    <property type="entry name" value="SepH"/>
    <property type="match status" value="1"/>
</dbReference>
<dbReference type="InterPro" id="IPR047682">
    <property type="entry name" value="SepH-like"/>
</dbReference>
<protein>
    <submittedName>
        <fullName evidence="3">DUF3071 domain-containing protein</fullName>
    </submittedName>
</protein>
<dbReference type="RefSeq" id="WP_202382705.1">
    <property type="nucleotide sequence ID" value="NZ_BAAAMA010000010.1"/>
</dbReference>
<feature type="domain" description="DUF3071" evidence="2">
    <location>
        <begin position="1"/>
        <end position="160"/>
    </location>
</feature>
<feature type="region of interest" description="Disordered" evidence="1">
    <location>
        <begin position="218"/>
        <end position="261"/>
    </location>
</feature>
<feature type="compositionally biased region" description="Basic and acidic residues" evidence="1">
    <location>
        <begin position="434"/>
        <end position="452"/>
    </location>
</feature>
<dbReference type="Pfam" id="PF11268">
    <property type="entry name" value="DUF3071"/>
    <property type="match status" value="1"/>
</dbReference>
<name>A0ABS1SQV5_9MICO</name>
<accession>A0ABS1SQV5</accession>
<feature type="compositionally biased region" description="Low complexity" evidence="1">
    <location>
        <begin position="220"/>
        <end position="234"/>
    </location>
</feature>
<evidence type="ECO:0000313" key="4">
    <source>
        <dbReference type="Proteomes" id="UP001646141"/>
    </source>
</evidence>
<feature type="compositionally biased region" description="Pro residues" evidence="1">
    <location>
        <begin position="347"/>
        <end position="359"/>
    </location>
</feature>
<feature type="compositionally biased region" description="Low complexity" evidence="1">
    <location>
        <begin position="384"/>
        <end position="396"/>
    </location>
</feature>
<dbReference type="Proteomes" id="UP001646141">
    <property type="component" value="Unassembled WGS sequence"/>
</dbReference>
<keyword evidence="4" id="KW-1185">Reference proteome</keyword>
<organism evidence="3 4">
    <name type="scientific">Leucobacter chromiireducens subsp. chromiireducens</name>
    <dbReference type="NCBI Taxonomy" id="660067"/>
    <lineage>
        <taxon>Bacteria</taxon>
        <taxon>Bacillati</taxon>
        <taxon>Actinomycetota</taxon>
        <taxon>Actinomycetes</taxon>
        <taxon>Micrococcales</taxon>
        <taxon>Microbacteriaceae</taxon>
        <taxon>Leucobacter</taxon>
    </lineage>
</organism>
<proteinExistence type="predicted"/>
<gene>
    <name evidence="3" type="ORF">D3226_11310</name>
</gene>
<evidence type="ECO:0000256" key="1">
    <source>
        <dbReference type="SAM" id="MobiDB-lite"/>
    </source>
</evidence>
<dbReference type="InterPro" id="IPR021421">
    <property type="entry name" value="DUF3071"/>
</dbReference>
<evidence type="ECO:0000313" key="3">
    <source>
        <dbReference type="EMBL" id="MBL3690539.1"/>
    </source>
</evidence>
<comment type="caution">
    <text evidence="3">The sequence shown here is derived from an EMBL/GenBank/DDBJ whole genome shotgun (WGS) entry which is preliminary data.</text>
</comment>
<evidence type="ECO:0000259" key="2">
    <source>
        <dbReference type="Pfam" id="PF11268"/>
    </source>
</evidence>
<dbReference type="EMBL" id="QYAD01000004">
    <property type="protein sequence ID" value="MBL3690539.1"/>
    <property type="molecule type" value="Genomic_DNA"/>
</dbReference>